<evidence type="ECO:0000259" key="4">
    <source>
        <dbReference type="PROSITE" id="PS51891"/>
    </source>
</evidence>
<name>A0A345YE97_9SPHN</name>
<dbReference type="Gene3D" id="2.170.150.70">
    <property type="match status" value="1"/>
</dbReference>
<dbReference type="PROSITE" id="PS51891">
    <property type="entry name" value="CENP_V_GFA"/>
    <property type="match status" value="1"/>
</dbReference>
<dbReference type="Proteomes" id="UP000254508">
    <property type="component" value="Chromosome"/>
</dbReference>
<reference evidence="6" key="1">
    <citation type="submission" date="2018-07" db="EMBL/GenBank/DDBJ databases">
        <title>Genome sequence of Erythrobacter strain YH-07, an antagonistic bacterium isolated from Yellow Sea.</title>
        <authorList>
            <person name="Tang T."/>
            <person name="Liu Q."/>
            <person name="Sun X."/>
        </authorList>
    </citation>
    <scope>NUCLEOTIDE SEQUENCE [LARGE SCALE GENOMIC DNA]</scope>
    <source>
        <strain evidence="6">YH-07</strain>
    </source>
</reference>
<dbReference type="InterPro" id="IPR011057">
    <property type="entry name" value="Mss4-like_sf"/>
</dbReference>
<dbReference type="EMBL" id="CP031357">
    <property type="protein sequence ID" value="AXK42249.1"/>
    <property type="molecule type" value="Genomic_DNA"/>
</dbReference>
<evidence type="ECO:0000256" key="2">
    <source>
        <dbReference type="ARBA" id="ARBA00022723"/>
    </source>
</evidence>
<evidence type="ECO:0000256" key="1">
    <source>
        <dbReference type="ARBA" id="ARBA00005495"/>
    </source>
</evidence>
<comment type="similarity">
    <text evidence="1">Belongs to the Gfa family.</text>
</comment>
<gene>
    <name evidence="5" type="ORF">DVR09_07770</name>
</gene>
<organism evidence="5 6">
    <name type="scientific">Erythrobacter aureus</name>
    <dbReference type="NCBI Taxonomy" id="2182384"/>
    <lineage>
        <taxon>Bacteria</taxon>
        <taxon>Pseudomonadati</taxon>
        <taxon>Pseudomonadota</taxon>
        <taxon>Alphaproteobacteria</taxon>
        <taxon>Sphingomonadales</taxon>
        <taxon>Erythrobacteraceae</taxon>
        <taxon>Erythrobacter/Porphyrobacter group</taxon>
        <taxon>Erythrobacter</taxon>
    </lineage>
</organism>
<dbReference type="GO" id="GO:0046872">
    <property type="term" value="F:metal ion binding"/>
    <property type="evidence" value="ECO:0007669"/>
    <property type="project" value="UniProtKB-KW"/>
</dbReference>
<evidence type="ECO:0000313" key="5">
    <source>
        <dbReference type="EMBL" id="AXK42249.1"/>
    </source>
</evidence>
<keyword evidence="3" id="KW-0862">Zinc</keyword>
<dbReference type="AlphaFoldDB" id="A0A345YE97"/>
<evidence type="ECO:0000256" key="3">
    <source>
        <dbReference type="ARBA" id="ARBA00022833"/>
    </source>
</evidence>
<dbReference type="InterPro" id="IPR006913">
    <property type="entry name" value="CENP-V/GFA"/>
</dbReference>
<proteinExistence type="inferred from homology"/>
<dbReference type="OrthoDB" id="9805575at2"/>
<dbReference type="SUPFAM" id="SSF51316">
    <property type="entry name" value="Mss4-like"/>
    <property type="match status" value="1"/>
</dbReference>
<dbReference type="KEGG" id="err:DVR09_07770"/>
<sequence>MVRWPKAKHRFCRKCGIHPFHQLRSEPDRYGLNLTCGNGMTIYDLPEIPVFDGQDHPANGGAYPYVGVMRFEPNEN</sequence>
<accession>A0A345YE97</accession>
<dbReference type="GO" id="GO:0016846">
    <property type="term" value="F:carbon-sulfur lyase activity"/>
    <property type="evidence" value="ECO:0007669"/>
    <property type="project" value="InterPro"/>
</dbReference>
<feature type="domain" description="CENP-V/GFA" evidence="4">
    <location>
        <begin position="1"/>
        <end position="64"/>
    </location>
</feature>
<evidence type="ECO:0000313" key="6">
    <source>
        <dbReference type="Proteomes" id="UP000254508"/>
    </source>
</evidence>
<keyword evidence="2" id="KW-0479">Metal-binding</keyword>
<protein>
    <submittedName>
        <fullName evidence="5">Aldehyde-activating protein</fullName>
    </submittedName>
</protein>
<keyword evidence="6" id="KW-1185">Reference proteome</keyword>